<protein>
    <submittedName>
        <fullName evidence="1">Uncharacterized protein</fullName>
    </submittedName>
</protein>
<sequence>MEFKNPKVKNINVDNIKSKFKSGTIILKELLKNFEKPKDNKFIFCVVYKSSGKPKYFDYSHFVANLTKFSLDEENKHLNNFYDEIITQDIEFYKKEFVDLQC</sequence>
<evidence type="ECO:0000313" key="2">
    <source>
        <dbReference type="Proteomes" id="UP001230466"/>
    </source>
</evidence>
<name>A0AAW8CSE4_9PAST</name>
<reference evidence="1" key="1">
    <citation type="journal article" date="2023" name="Front. Microbiol.">
        <title>Phylogeography and host specificity of Pasteurellaceae pathogenic to sea-farmed fish in the north-east Atlantic.</title>
        <authorList>
            <person name="Gulla S."/>
            <person name="Colquhoun D.J."/>
            <person name="Olsen A.B."/>
            <person name="Spilsberg B."/>
            <person name="Lagesen K."/>
            <person name="Aakesson C.P."/>
            <person name="Strom S."/>
            <person name="Manji F."/>
            <person name="Birkbeck T.H."/>
            <person name="Nilsen H.K."/>
        </authorList>
    </citation>
    <scope>NUCLEOTIDE SEQUENCE</scope>
    <source>
        <strain evidence="1">VIB1234</strain>
    </source>
</reference>
<organism evidence="1 2">
    <name type="scientific">Pasteurella atlantica</name>
    <dbReference type="NCBI Taxonomy" id="2827233"/>
    <lineage>
        <taxon>Bacteria</taxon>
        <taxon>Pseudomonadati</taxon>
        <taxon>Pseudomonadota</taxon>
        <taxon>Gammaproteobacteria</taxon>
        <taxon>Pasteurellales</taxon>
        <taxon>Pasteurellaceae</taxon>
        <taxon>Pasteurella</taxon>
    </lineage>
</organism>
<comment type="caution">
    <text evidence="1">The sequence shown here is derived from an EMBL/GenBank/DDBJ whole genome shotgun (WGS) entry which is preliminary data.</text>
</comment>
<proteinExistence type="predicted"/>
<dbReference type="Proteomes" id="UP001230466">
    <property type="component" value="Unassembled WGS sequence"/>
</dbReference>
<gene>
    <name evidence="1" type="ORF">QJU78_09445</name>
</gene>
<evidence type="ECO:0000313" key="1">
    <source>
        <dbReference type="EMBL" id="MDP8187979.1"/>
    </source>
</evidence>
<dbReference type="RefSeq" id="WP_211599226.1">
    <property type="nucleotide sequence ID" value="NZ_JAGRQI010000025.1"/>
</dbReference>
<dbReference type="EMBL" id="JASAYJ010000024">
    <property type="protein sequence ID" value="MDP8187979.1"/>
    <property type="molecule type" value="Genomic_DNA"/>
</dbReference>
<dbReference type="AlphaFoldDB" id="A0AAW8CSE4"/>
<accession>A0AAW8CSE4</accession>